<keyword evidence="3" id="KW-1185">Reference proteome</keyword>
<organism evidence="2 3">
    <name type="scientific">Lentithecium fluviatile CBS 122367</name>
    <dbReference type="NCBI Taxonomy" id="1168545"/>
    <lineage>
        <taxon>Eukaryota</taxon>
        <taxon>Fungi</taxon>
        <taxon>Dikarya</taxon>
        <taxon>Ascomycota</taxon>
        <taxon>Pezizomycotina</taxon>
        <taxon>Dothideomycetes</taxon>
        <taxon>Pleosporomycetidae</taxon>
        <taxon>Pleosporales</taxon>
        <taxon>Massarineae</taxon>
        <taxon>Lentitheciaceae</taxon>
        <taxon>Lentithecium</taxon>
    </lineage>
</organism>
<evidence type="ECO:0000313" key="2">
    <source>
        <dbReference type="EMBL" id="KAF2683625.1"/>
    </source>
</evidence>
<reference evidence="2" key="1">
    <citation type="journal article" date="2020" name="Stud. Mycol.">
        <title>101 Dothideomycetes genomes: a test case for predicting lifestyles and emergence of pathogens.</title>
        <authorList>
            <person name="Haridas S."/>
            <person name="Albert R."/>
            <person name="Binder M."/>
            <person name="Bloem J."/>
            <person name="Labutti K."/>
            <person name="Salamov A."/>
            <person name="Andreopoulos B."/>
            <person name="Baker S."/>
            <person name="Barry K."/>
            <person name="Bills G."/>
            <person name="Bluhm B."/>
            <person name="Cannon C."/>
            <person name="Castanera R."/>
            <person name="Culley D."/>
            <person name="Daum C."/>
            <person name="Ezra D."/>
            <person name="Gonzalez J."/>
            <person name="Henrissat B."/>
            <person name="Kuo A."/>
            <person name="Liang C."/>
            <person name="Lipzen A."/>
            <person name="Lutzoni F."/>
            <person name="Magnuson J."/>
            <person name="Mondo S."/>
            <person name="Nolan M."/>
            <person name="Ohm R."/>
            <person name="Pangilinan J."/>
            <person name="Park H.-J."/>
            <person name="Ramirez L."/>
            <person name="Alfaro M."/>
            <person name="Sun H."/>
            <person name="Tritt A."/>
            <person name="Yoshinaga Y."/>
            <person name="Zwiers L.-H."/>
            <person name="Turgeon B."/>
            <person name="Goodwin S."/>
            <person name="Spatafora J."/>
            <person name="Crous P."/>
            <person name="Grigoriev I."/>
        </authorList>
    </citation>
    <scope>NUCLEOTIDE SEQUENCE</scope>
    <source>
        <strain evidence="2">CBS 122367</strain>
    </source>
</reference>
<evidence type="ECO:0000256" key="1">
    <source>
        <dbReference type="SAM" id="MobiDB-lite"/>
    </source>
</evidence>
<dbReference type="AlphaFoldDB" id="A0A6G1IZV3"/>
<gene>
    <name evidence="2" type="ORF">K458DRAFT_40007</name>
</gene>
<name>A0A6G1IZV3_9PLEO</name>
<dbReference type="Proteomes" id="UP000799291">
    <property type="component" value="Unassembled WGS sequence"/>
</dbReference>
<proteinExistence type="predicted"/>
<feature type="compositionally biased region" description="Polar residues" evidence="1">
    <location>
        <begin position="59"/>
        <end position="75"/>
    </location>
</feature>
<feature type="region of interest" description="Disordered" evidence="1">
    <location>
        <begin position="25"/>
        <end position="90"/>
    </location>
</feature>
<feature type="compositionally biased region" description="Basic and acidic residues" evidence="1">
    <location>
        <begin position="25"/>
        <end position="48"/>
    </location>
</feature>
<evidence type="ECO:0000313" key="3">
    <source>
        <dbReference type="Proteomes" id="UP000799291"/>
    </source>
</evidence>
<dbReference type="EMBL" id="MU005583">
    <property type="protein sequence ID" value="KAF2683625.1"/>
    <property type="molecule type" value="Genomic_DNA"/>
</dbReference>
<sequence length="144" mass="16484">MVQERLVRANLRRNHRFRYSQRHALKLEQDRYRPSGRADQRSDVHPDTIPEPGNLQGAIKNQSDQPNTDTKTDTNLFPGKESTLSGQSSDIGRHVATIRHCRLCNCIQNQNTIPTSSPSERKCSQLQMPMLLRTSPKERLHLSS</sequence>
<protein>
    <submittedName>
        <fullName evidence="2">Uncharacterized protein</fullName>
    </submittedName>
</protein>
<accession>A0A6G1IZV3</accession>